<keyword evidence="3" id="KW-1185">Reference proteome</keyword>
<comment type="caution">
    <text evidence="2">The sequence shown here is derived from an EMBL/GenBank/DDBJ whole genome shotgun (WGS) entry which is preliminary data.</text>
</comment>
<organism evidence="2 3">
    <name type="scientific">Lyophyllum shimeji</name>
    <name type="common">Hon-shimeji</name>
    <name type="synonym">Tricholoma shimeji</name>
    <dbReference type="NCBI Taxonomy" id="47721"/>
    <lineage>
        <taxon>Eukaryota</taxon>
        <taxon>Fungi</taxon>
        <taxon>Dikarya</taxon>
        <taxon>Basidiomycota</taxon>
        <taxon>Agaricomycotina</taxon>
        <taxon>Agaricomycetes</taxon>
        <taxon>Agaricomycetidae</taxon>
        <taxon>Agaricales</taxon>
        <taxon>Tricholomatineae</taxon>
        <taxon>Lyophyllaceae</taxon>
        <taxon>Lyophyllum</taxon>
    </lineage>
</organism>
<evidence type="ECO:0000313" key="3">
    <source>
        <dbReference type="Proteomes" id="UP001063166"/>
    </source>
</evidence>
<dbReference type="EMBL" id="BRPK01000012">
    <property type="protein sequence ID" value="GLB42882.1"/>
    <property type="molecule type" value="Genomic_DNA"/>
</dbReference>
<gene>
    <name evidence="2" type="ORF">LshimejAT787_1203310</name>
</gene>
<evidence type="ECO:0000313" key="2">
    <source>
        <dbReference type="EMBL" id="GLB42882.1"/>
    </source>
</evidence>
<reference evidence="2" key="1">
    <citation type="submission" date="2022-07" db="EMBL/GenBank/DDBJ databases">
        <title>The genome of Lyophyllum shimeji provides insight into the initial evolution of ectomycorrhizal fungal genome.</title>
        <authorList>
            <person name="Kobayashi Y."/>
            <person name="Shibata T."/>
            <person name="Hirakawa H."/>
            <person name="Shigenobu S."/>
            <person name="Nishiyama T."/>
            <person name="Yamada A."/>
            <person name="Hasebe M."/>
            <person name="Kawaguchi M."/>
        </authorList>
    </citation>
    <scope>NUCLEOTIDE SEQUENCE</scope>
    <source>
        <strain evidence="2">AT787</strain>
    </source>
</reference>
<feature type="region of interest" description="Disordered" evidence="1">
    <location>
        <begin position="290"/>
        <end position="309"/>
    </location>
</feature>
<name>A0A9P3US49_LYOSH</name>
<sequence length="715" mass="75631">MLKTLRLTPLLWTRRRHVVRAADTIKRGRGWRFGFSTLAPAYRVQALKMNYILFSILALLRILCVEEHLLHTASPLSSPIHWMDAVGYFPSLYIMLQTGIMFEDAEHQTQASIDSRPPPLLAIVNAPVSKAYLSRLVRRQVSPVPVIPPRQGPTCVNRRLLPPFEIPGPMSVHDPFPQPKCKLDARPVHFAFPWTPLTLSGLLMLVAWTFSQMDTALPREVSACTSASMSAMQETPSRTSGFTIAPRRKVDARKLHPTRVMADGRHIPVPAPSHSSSFALSFSLLNAPSSPGADGVRRSTPPILPRSSSTLAVSPNVGFKPSTVCVSRRQSDFPSWNTFGPIDGANRVSGIATPVSSSLSTSTAADGLTIWAPMFVPTPVIVAPTPQRPFVYGFAGVNDDICSVAVSIAAPSMPSPPRGVLDAGTCSASNPAAVVAFAPQQCELFFGQFDTPVLSTTAATSFIGSSSPTPASTSSGDVTSSTIKLNVPANPPSPLLECEKRAVGLSRSIHAPPLPTTLQMKVPATPFSPALKRDVGLSYSIHAPPPSSALPLVGAGVKASIHARPAASSSSSVTKTPMSAPCLPSLPTFECEKYGVGISASIHAPRRAADAPLQPIAPSCPPSTNFTCEKAGAGARVSIHAPQRAWSPRHSAAAPILPPSVMFTCEKKGVGVSASIHALRPATTGPERTKASSSGGFQAGAMDIVLGSVHLKIEA</sequence>
<dbReference type="AlphaFoldDB" id="A0A9P3US49"/>
<dbReference type="OrthoDB" id="3065809at2759"/>
<dbReference type="Proteomes" id="UP001063166">
    <property type="component" value="Unassembled WGS sequence"/>
</dbReference>
<accession>A0A9P3US49</accession>
<evidence type="ECO:0000256" key="1">
    <source>
        <dbReference type="SAM" id="MobiDB-lite"/>
    </source>
</evidence>
<proteinExistence type="predicted"/>
<protein>
    <submittedName>
        <fullName evidence="2">Uncharacterized protein</fullName>
    </submittedName>
</protein>